<sequence length="191" mass="22050">MASNTPDTAVPSLPLTEFTLFPKLPIELRLKVFRYALPVRSTGPWVVQVSIKKSQYSHTTIKTKKRWVGGKRKHRVVEPNRGKVRFGFALLEHEHGGYMHDLGMLAACSESREVVLKRFTGAIEAYDGGLIRFAKEDILKITYTNFFESCEGLKRVGNVWNGNRKYRDSDDPKWRVTVLDWMRKATAFWEE</sequence>
<dbReference type="Pfam" id="PF20150">
    <property type="entry name" value="2EXR"/>
    <property type="match status" value="1"/>
</dbReference>
<gene>
    <name evidence="2" type="ORF">L207DRAFT_560423</name>
</gene>
<protein>
    <recommendedName>
        <fullName evidence="1">2EXR domain-containing protein</fullName>
    </recommendedName>
</protein>
<evidence type="ECO:0000313" key="2">
    <source>
        <dbReference type="EMBL" id="PMD48849.1"/>
    </source>
</evidence>
<dbReference type="InterPro" id="IPR045518">
    <property type="entry name" value="2EXR"/>
</dbReference>
<evidence type="ECO:0000313" key="3">
    <source>
        <dbReference type="Proteomes" id="UP000235786"/>
    </source>
</evidence>
<feature type="domain" description="2EXR" evidence="1">
    <location>
        <begin position="18"/>
        <end position="121"/>
    </location>
</feature>
<accession>A0A2J6SDL9</accession>
<proteinExistence type="predicted"/>
<dbReference type="OrthoDB" id="3469466at2759"/>
<keyword evidence="3" id="KW-1185">Reference proteome</keyword>
<name>A0A2J6SDL9_HYAVF</name>
<dbReference type="Proteomes" id="UP000235786">
    <property type="component" value="Unassembled WGS sequence"/>
</dbReference>
<evidence type="ECO:0000259" key="1">
    <source>
        <dbReference type="Pfam" id="PF20150"/>
    </source>
</evidence>
<reference evidence="2 3" key="1">
    <citation type="submission" date="2016-04" db="EMBL/GenBank/DDBJ databases">
        <title>A degradative enzymes factory behind the ericoid mycorrhizal symbiosis.</title>
        <authorList>
            <consortium name="DOE Joint Genome Institute"/>
            <person name="Martino E."/>
            <person name="Morin E."/>
            <person name="Grelet G."/>
            <person name="Kuo A."/>
            <person name="Kohler A."/>
            <person name="Daghino S."/>
            <person name="Barry K."/>
            <person name="Choi C."/>
            <person name="Cichocki N."/>
            <person name="Clum A."/>
            <person name="Copeland A."/>
            <person name="Hainaut M."/>
            <person name="Haridas S."/>
            <person name="Labutti K."/>
            <person name="Lindquist E."/>
            <person name="Lipzen A."/>
            <person name="Khouja H.-R."/>
            <person name="Murat C."/>
            <person name="Ohm R."/>
            <person name="Olson A."/>
            <person name="Spatafora J."/>
            <person name="Veneault-Fourrey C."/>
            <person name="Henrissat B."/>
            <person name="Grigoriev I."/>
            <person name="Martin F."/>
            <person name="Perotto S."/>
        </authorList>
    </citation>
    <scope>NUCLEOTIDE SEQUENCE [LARGE SCALE GENOMIC DNA]</scope>
    <source>
        <strain evidence="2 3">F</strain>
    </source>
</reference>
<dbReference type="EMBL" id="KZ613937">
    <property type="protein sequence ID" value="PMD48849.1"/>
    <property type="molecule type" value="Genomic_DNA"/>
</dbReference>
<organism evidence="2 3">
    <name type="scientific">Hyaloscypha variabilis (strain UAMH 11265 / GT02V1 / F)</name>
    <name type="common">Meliniomyces variabilis</name>
    <dbReference type="NCBI Taxonomy" id="1149755"/>
    <lineage>
        <taxon>Eukaryota</taxon>
        <taxon>Fungi</taxon>
        <taxon>Dikarya</taxon>
        <taxon>Ascomycota</taxon>
        <taxon>Pezizomycotina</taxon>
        <taxon>Leotiomycetes</taxon>
        <taxon>Helotiales</taxon>
        <taxon>Hyaloscyphaceae</taxon>
        <taxon>Hyaloscypha</taxon>
        <taxon>Hyaloscypha variabilis</taxon>
    </lineage>
</organism>
<dbReference type="AlphaFoldDB" id="A0A2J6SDL9"/>